<keyword evidence="3" id="KW-1185">Reference proteome</keyword>
<gene>
    <name evidence="2" type="ORF">GCM10023342_29610</name>
</gene>
<dbReference type="EMBL" id="BAABKI010000028">
    <property type="protein sequence ID" value="GAA5178644.1"/>
    <property type="molecule type" value="Genomic_DNA"/>
</dbReference>
<feature type="transmembrane region" description="Helical" evidence="1">
    <location>
        <begin position="98"/>
        <end position="116"/>
    </location>
</feature>
<sequence length="121" mass="12718">MTAERVSILVGILIAMLTTLLRYVANGVAQDRLILLCIAAVVVLGVAVASWRLLDAGARQRLPVLLGRMGVAMLSSLLVVAVWQGLQGGMANLDGLAVLSHGTALGLLIHALASGWRRKRA</sequence>
<evidence type="ECO:0000313" key="3">
    <source>
        <dbReference type="Proteomes" id="UP001500074"/>
    </source>
</evidence>
<feature type="transmembrane region" description="Helical" evidence="1">
    <location>
        <begin position="32"/>
        <end position="54"/>
    </location>
</feature>
<reference evidence="3" key="1">
    <citation type="journal article" date="2019" name="Int. J. Syst. Evol. Microbiol.">
        <title>The Global Catalogue of Microorganisms (GCM) 10K type strain sequencing project: providing services to taxonomists for standard genome sequencing and annotation.</title>
        <authorList>
            <consortium name="The Broad Institute Genomics Platform"/>
            <consortium name="The Broad Institute Genome Sequencing Center for Infectious Disease"/>
            <person name="Wu L."/>
            <person name="Ma J."/>
        </authorList>
    </citation>
    <scope>NUCLEOTIDE SEQUENCE [LARGE SCALE GENOMIC DNA]</scope>
    <source>
        <strain evidence="3">JCM 18472</strain>
    </source>
</reference>
<feature type="transmembrane region" description="Helical" evidence="1">
    <location>
        <begin position="66"/>
        <end position="86"/>
    </location>
</feature>
<evidence type="ECO:0000256" key="1">
    <source>
        <dbReference type="SAM" id="Phobius"/>
    </source>
</evidence>
<protein>
    <recommendedName>
        <fullName evidence="4">Transmembrane protein</fullName>
    </recommendedName>
</protein>
<organism evidence="2 3">
    <name type="scientific">Modicisalibacter zincidurans</name>
    <dbReference type="NCBI Taxonomy" id="1178777"/>
    <lineage>
        <taxon>Bacteria</taxon>
        <taxon>Pseudomonadati</taxon>
        <taxon>Pseudomonadota</taxon>
        <taxon>Gammaproteobacteria</taxon>
        <taxon>Oceanospirillales</taxon>
        <taxon>Halomonadaceae</taxon>
        <taxon>Modicisalibacter</taxon>
    </lineage>
</organism>
<accession>A0ABP9RK59</accession>
<comment type="caution">
    <text evidence="2">The sequence shown here is derived from an EMBL/GenBank/DDBJ whole genome shotgun (WGS) entry which is preliminary data.</text>
</comment>
<proteinExistence type="predicted"/>
<name>A0ABP9RK59_9GAMM</name>
<keyword evidence="1" id="KW-0812">Transmembrane</keyword>
<dbReference type="Proteomes" id="UP001500074">
    <property type="component" value="Unassembled WGS sequence"/>
</dbReference>
<evidence type="ECO:0008006" key="4">
    <source>
        <dbReference type="Google" id="ProtNLM"/>
    </source>
</evidence>
<keyword evidence="1" id="KW-0472">Membrane</keyword>
<keyword evidence="1" id="KW-1133">Transmembrane helix</keyword>
<evidence type="ECO:0000313" key="2">
    <source>
        <dbReference type="EMBL" id="GAA5178644.1"/>
    </source>
</evidence>